<dbReference type="InterPro" id="IPR050263">
    <property type="entry name" value="Bact_Fimbrial_Adh_Pro"/>
</dbReference>
<dbReference type="Proteomes" id="UP001189616">
    <property type="component" value="Unassembled WGS sequence"/>
</dbReference>
<name>A0ABM9JGC3_9RALS</name>
<keyword evidence="4" id="KW-1185">Reference proteome</keyword>
<dbReference type="InterPro" id="IPR008966">
    <property type="entry name" value="Adhesion_dom_sf"/>
</dbReference>
<dbReference type="InterPro" id="IPR000259">
    <property type="entry name" value="Adhesion_dom_fimbrial"/>
</dbReference>
<dbReference type="InterPro" id="IPR036937">
    <property type="entry name" value="Adhesion_dom_fimbrial_sf"/>
</dbReference>
<dbReference type="PANTHER" id="PTHR33420:SF32">
    <property type="entry name" value="FIMBRIAL-LIKE PROTEIN"/>
    <property type="match status" value="1"/>
</dbReference>
<feature type="chain" id="PRO_5045548913" description="Fimbrial-type adhesion domain-containing protein" evidence="1">
    <location>
        <begin position="23"/>
        <end position="330"/>
    </location>
</feature>
<comment type="caution">
    <text evidence="3">The sequence shown here is derived from an EMBL/GenBank/DDBJ whole genome shotgun (WGS) entry which is preliminary data.</text>
</comment>
<dbReference type="Pfam" id="PF00419">
    <property type="entry name" value="Fimbrial"/>
    <property type="match status" value="1"/>
</dbReference>
<dbReference type="SUPFAM" id="SSF49401">
    <property type="entry name" value="Bacterial adhesins"/>
    <property type="match status" value="1"/>
</dbReference>
<dbReference type="PANTHER" id="PTHR33420">
    <property type="entry name" value="FIMBRIAL SUBUNIT ELFA-RELATED"/>
    <property type="match status" value="1"/>
</dbReference>
<accession>A0ABM9JGC3</accession>
<dbReference type="Gene3D" id="2.60.40.3310">
    <property type="match status" value="1"/>
</dbReference>
<dbReference type="Gene3D" id="2.60.40.1090">
    <property type="entry name" value="Fimbrial-type adhesion domain"/>
    <property type="match status" value="1"/>
</dbReference>
<gene>
    <name evidence="3" type="ORF">LMG7141_02626</name>
</gene>
<reference evidence="3 4" key="1">
    <citation type="submission" date="2023-07" db="EMBL/GenBank/DDBJ databases">
        <authorList>
            <person name="Peeters C."/>
        </authorList>
    </citation>
    <scope>NUCLEOTIDE SEQUENCE [LARGE SCALE GENOMIC DNA]</scope>
    <source>
        <strain evidence="3 4">LMG 7141</strain>
    </source>
</reference>
<sequence>MRAWSARLAAGLMLTAAKGAFAYTCTTVTTSTTIQPQTLSVQRDLPVGGLIAQVVSDVVTSFKCTNEAPGLTYQEVGIKGFGTYVGDFDGKRVWKTNIDGIGYAVGVGIVNGCGAGLERWVNGTNVDNPNHRLYCAVNGIFSTQPMQHKALINFYKTESSTGTGKLIGAFILKNNQSTWQKESQFSIGSVAVEKLSCTLGSAAINVPMGNVPVSTFKGPGTAQPSFRDRAFSIPLTCPKGASINLKLDGTAYDASQGMLKLDSEASSATGVAIQMLYDDKPVELAKNFKWQTTDAEGTYSIPLKARYVQTDSSVTPGVANGSATFTLTYQ</sequence>
<evidence type="ECO:0000256" key="1">
    <source>
        <dbReference type="SAM" id="SignalP"/>
    </source>
</evidence>
<feature type="signal peptide" evidence="1">
    <location>
        <begin position="1"/>
        <end position="22"/>
    </location>
</feature>
<feature type="domain" description="Fimbrial-type adhesion" evidence="2">
    <location>
        <begin position="196"/>
        <end position="330"/>
    </location>
</feature>
<dbReference type="EMBL" id="CATYWO010000003">
    <property type="protein sequence ID" value="CAJ0792234.1"/>
    <property type="molecule type" value="Genomic_DNA"/>
</dbReference>
<proteinExistence type="predicted"/>
<protein>
    <recommendedName>
        <fullName evidence="2">Fimbrial-type adhesion domain-containing protein</fullName>
    </recommendedName>
</protein>
<evidence type="ECO:0000259" key="2">
    <source>
        <dbReference type="Pfam" id="PF00419"/>
    </source>
</evidence>
<evidence type="ECO:0000313" key="3">
    <source>
        <dbReference type="EMBL" id="CAJ0792234.1"/>
    </source>
</evidence>
<keyword evidence="1" id="KW-0732">Signal</keyword>
<organism evidence="3 4">
    <name type="scientific">Ralstonia condita</name>
    <dbReference type="NCBI Taxonomy" id="3058600"/>
    <lineage>
        <taxon>Bacteria</taxon>
        <taxon>Pseudomonadati</taxon>
        <taxon>Pseudomonadota</taxon>
        <taxon>Betaproteobacteria</taxon>
        <taxon>Burkholderiales</taxon>
        <taxon>Burkholderiaceae</taxon>
        <taxon>Ralstonia</taxon>
    </lineage>
</organism>
<evidence type="ECO:0000313" key="4">
    <source>
        <dbReference type="Proteomes" id="UP001189616"/>
    </source>
</evidence>